<organism evidence="6 7">
    <name type="scientific">Streptomyces capitiformicae</name>
    <dbReference type="NCBI Taxonomy" id="2014920"/>
    <lineage>
        <taxon>Bacteria</taxon>
        <taxon>Bacillati</taxon>
        <taxon>Actinomycetota</taxon>
        <taxon>Actinomycetes</taxon>
        <taxon>Kitasatosporales</taxon>
        <taxon>Streptomycetaceae</taxon>
        <taxon>Streptomyces</taxon>
    </lineage>
</organism>
<reference evidence="6" key="2">
    <citation type="submission" date="2020-09" db="EMBL/GenBank/DDBJ databases">
        <authorList>
            <person name="Sun Q."/>
            <person name="Zhou Y."/>
        </authorList>
    </citation>
    <scope>NUCLEOTIDE SEQUENCE</scope>
    <source>
        <strain evidence="6">CGMCC 4.7403</strain>
    </source>
</reference>
<dbReference type="PRINTS" id="PR00455">
    <property type="entry name" value="HTHTETR"/>
</dbReference>
<keyword evidence="3" id="KW-0804">Transcription</keyword>
<dbReference type="RefSeq" id="WP_055543227.1">
    <property type="nucleotide sequence ID" value="NZ_BNAT01000016.1"/>
</dbReference>
<evidence type="ECO:0000256" key="4">
    <source>
        <dbReference type="PROSITE-ProRule" id="PRU00335"/>
    </source>
</evidence>
<feature type="domain" description="HTH tetR-type" evidence="5">
    <location>
        <begin position="30"/>
        <end position="90"/>
    </location>
</feature>
<evidence type="ECO:0000313" key="6">
    <source>
        <dbReference type="EMBL" id="GHE30140.1"/>
    </source>
</evidence>
<dbReference type="GO" id="GO:0000976">
    <property type="term" value="F:transcription cis-regulatory region binding"/>
    <property type="evidence" value="ECO:0007669"/>
    <property type="project" value="TreeGrafter"/>
</dbReference>
<keyword evidence="7" id="KW-1185">Reference proteome</keyword>
<evidence type="ECO:0000256" key="1">
    <source>
        <dbReference type="ARBA" id="ARBA00023015"/>
    </source>
</evidence>
<dbReference type="SUPFAM" id="SSF46689">
    <property type="entry name" value="Homeodomain-like"/>
    <property type="match status" value="1"/>
</dbReference>
<comment type="caution">
    <text evidence="6">The sequence shown here is derived from an EMBL/GenBank/DDBJ whole genome shotgun (WGS) entry which is preliminary data.</text>
</comment>
<evidence type="ECO:0000256" key="2">
    <source>
        <dbReference type="ARBA" id="ARBA00023125"/>
    </source>
</evidence>
<dbReference type="AlphaFoldDB" id="A0A918YZB1"/>
<dbReference type="EMBL" id="BNAT01000016">
    <property type="protein sequence ID" value="GHE30140.1"/>
    <property type="molecule type" value="Genomic_DNA"/>
</dbReference>
<reference evidence="6" key="1">
    <citation type="journal article" date="2014" name="Int. J. Syst. Evol. Microbiol.">
        <title>Complete genome sequence of Corynebacterium casei LMG S-19264T (=DSM 44701T), isolated from a smear-ripened cheese.</title>
        <authorList>
            <consortium name="US DOE Joint Genome Institute (JGI-PGF)"/>
            <person name="Walter F."/>
            <person name="Albersmeier A."/>
            <person name="Kalinowski J."/>
            <person name="Ruckert C."/>
        </authorList>
    </citation>
    <scope>NUCLEOTIDE SEQUENCE</scope>
    <source>
        <strain evidence="6">CGMCC 4.7403</strain>
    </source>
</reference>
<dbReference type="InterPro" id="IPR041674">
    <property type="entry name" value="TetR_C_22"/>
</dbReference>
<feature type="DNA-binding region" description="H-T-H motif" evidence="4">
    <location>
        <begin position="53"/>
        <end position="72"/>
    </location>
</feature>
<name>A0A918YZB1_9ACTN</name>
<dbReference type="PANTHER" id="PTHR30055:SF234">
    <property type="entry name" value="HTH-TYPE TRANSCRIPTIONAL REGULATOR BETI"/>
    <property type="match status" value="1"/>
</dbReference>
<dbReference type="PANTHER" id="PTHR30055">
    <property type="entry name" value="HTH-TYPE TRANSCRIPTIONAL REGULATOR RUTR"/>
    <property type="match status" value="1"/>
</dbReference>
<evidence type="ECO:0000313" key="7">
    <source>
        <dbReference type="Proteomes" id="UP000603227"/>
    </source>
</evidence>
<gene>
    <name evidence="6" type="ORF">GCM10017771_46200</name>
</gene>
<proteinExistence type="predicted"/>
<dbReference type="GO" id="GO:0003700">
    <property type="term" value="F:DNA-binding transcription factor activity"/>
    <property type="evidence" value="ECO:0007669"/>
    <property type="project" value="TreeGrafter"/>
</dbReference>
<evidence type="ECO:0000259" key="5">
    <source>
        <dbReference type="PROSITE" id="PS50977"/>
    </source>
</evidence>
<dbReference type="InterPro" id="IPR001647">
    <property type="entry name" value="HTH_TetR"/>
</dbReference>
<evidence type="ECO:0000256" key="3">
    <source>
        <dbReference type="ARBA" id="ARBA00023163"/>
    </source>
</evidence>
<dbReference type="Pfam" id="PF17928">
    <property type="entry name" value="TetR_C_22"/>
    <property type="match status" value="1"/>
</dbReference>
<dbReference type="Gene3D" id="1.10.357.10">
    <property type="entry name" value="Tetracycline Repressor, domain 2"/>
    <property type="match status" value="1"/>
</dbReference>
<protein>
    <submittedName>
        <fullName evidence="6">TetR family transcriptional regulator</fullName>
    </submittedName>
</protein>
<keyword evidence="1" id="KW-0805">Transcription regulation</keyword>
<dbReference type="Pfam" id="PF00440">
    <property type="entry name" value="TetR_N"/>
    <property type="match status" value="1"/>
</dbReference>
<keyword evidence="2 4" id="KW-0238">DNA-binding</keyword>
<dbReference type="Proteomes" id="UP000603227">
    <property type="component" value="Unassembled WGS sequence"/>
</dbReference>
<dbReference type="InterPro" id="IPR009057">
    <property type="entry name" value="Homeodomain-like_sf"/>
</dbReference>
<dbReference type="InterPro" id="IPR050109">
    <property type="entry name" value="HTH-type_TetR-like_transc_reg"/>
</dbReference>
<sequence length="217" mass="24146">MPATDEPDGSDMVQVTALRLRRMPRQARAREKVARVLEAAERLLVAEGADVLTTTRVAAESGVSVGALYQYLPDREAIVEALADMYLTRLEAAMEAFVELARTETWSDPVTVLVDAFADIYRSEPGFRALWFGRHLTEWTRQADSKHKRVMAAGLHRILVAQRLLPDDREAATACYTAFLAADAVTQDAFRTDAAGDAELLGHLKSMLRAYLGHWTR</sequence>
<dbReference type="PROSITE" id="PS50977">
    <property type="entry name" value="HTH_TETR_2"/>
    <property type="match status" value="1"/>
</dbReference>
<accession>A0A918YZB1</accession>